<evidence type="ECO:0000256" key="9">
    <source>
        <dbReference type="PROSITE-ProRule" id="PRU10099"/>
    </source>
</evidence>
<dbReference type="Pfam" id="PF12796">
    <property type="entry name" value="Ank_2"/>
    <property type="match status" value="2"/>
</dbReference>
<dbReference type="EC" id="3.5.1.1" evidence="1"/>
<evidence type="ECO:0000256" key="6">
    <source>
        <dbReference type="PIRSR" id="PIRSR001220-1"/>
    </source>
</evidence>
<dbReference type="PROSITE" id="PS00144">
    <property type="entry name" value="ASN_GLN_ASE_1"/>
    <property type="match status" value="1"/>
</dbReference>
<dbReference type="PIRSF" id="PIRSF001220">
    <property type="entry name" value="L-ASNase_gatD"/>
    <property type="match status" value="1"/>
</dbReference>
<feature type="repeat" description="ANK" evidence="8">
    <location>
        <begin position="533"/>
        <end position="565"/>
    </location>
</feature>
<evidence type="ECO:0000256" key="7">
    <source>
        <dbReference type="PIRSR" id="PIRSR001220-2"/>
    </source>
</evidence>
<proteinExistence type="evidence at transcript level"/>
<dbReference type="EMBL" id="KC223384">
    <property type="protein sequence ID" value="AQT27192.1"/>
    <property type="molecule type" value="mRNA"/>
</dbReference>
<name>A0A1S6KZQ6_NILLU</name>
<evidence type="ECO:0000256" key="2">
    <source>
        <dbReference type="ARBA" id="ARBA00022737"/>
    </source>
</evidence>
<dbReference type="AlphaFoldDB" id="A0A1S6KZQ6"/>
<feature type="binding site" evidence="7">
    <location>
        <begin position="121"/>
        <end position="122"/>
    </location>
    <ligand>
        <name>substrate</name>
    </ligand>
</feature>
<dbReference type="PROSITE" id="PS00917">
    <property type="entry name" value="ASN_GLN_ASE_2"/>
    <property type="match status" value="1"/>
</dbReference>
<dbReference type="InterPro" id="IPR027475">
    <property type="entry name" value="Asparaginase/glutaminase_AS2"/>
</dbReference>
<dbReference type="InterPro" id="IPR006033">
    <property type="entry name" value="AsnA_fam"/>
</dbReference>
<feature type="binding site" evidence="7">
    <location>
        <position position="90"/>
    </location>
    <ligand>
        <name>substrate</name>
    </ligand>
</feature>
<dbReference type="FunFam" id="3.40.50.1170:FF:000003">
    <property type="entry name" value="60 kDa lysophospholipase"/>
    <property type="match status" value="1"/>
</dbReference>
<organism evidence="13">
    <name type="scientific">Nilaparvata lugens</name>
    <name type="common">Brown planthopper</name>
    <dbReference type="NCBI Taxonomy" id="108931"/>
    <lineage>
        <taxon>Eukaryota</taxon>
        <taxon>Metazoa</taxon>
        <taxon>Ecdysozoa</taxon>
        <taxon>Arthropoda</taxon>
        <taxon>Hexapoda</taxon>
        <taxon>Insecta</taxon>
        <taxon>Pterygota</taxon>
        <taxon>Neoptera</taxon>
        <taxon>Paraneoptera</taxon>
        <taxon>Hemiptera</taxon>
        <taxon>Auchenorrhyncha</taxon>
        <taxon>Fulgoroidea</taxon>
        <taxon>Delphacidae</taxon>
        <taxon>Delphacinae</taxon>
        <taxon>Nilaparvata</taxon>
    </lineage>
</organism>
<dbReference type="SFLD" id="SFLDS00057">
    <property type="entry name" value="Glutaminase/Asparaginase"/>
    <property type="match status" value="1"/>
</dbReference>
<dbReference type="GO" id="GO:0004067">
    <property type="term" value="F:asparaginase activity"/>
    <property type="evidence" value="ECO:0007669"/>
    <property type="project" value="UniProtKB-UniRule"/>
</dbReference>
<evidence type="ECO:0000256" key="4">
    <source>
        <dbReference type="ARBA" id="ARBA00023043"/>
    </source>
</evidence>
<dbReference type="Pfam" id="PF00710">
    <property type="entry name" value="Asparaginase"/>
    <property type="match status" value="1"/>
</dbReference>
<dbReference type="PIRSF" id="PIRSF500176">
    <property type="entry name" value="L_ASNase"/>
    <property type="match status" value="1"/>
</dbReference>
<feature type="repeat" description="ANK" evidence="8">
    <location>
        <begin position="434"/>
        <end position="466"/>
    </location>
</feature>
<evidence type="ECO:0000259" key="11">
    <source>
        <dbReference type="Pfam" id="PF00710"/>
    </source>
</evidence>
<evidence type="ECO:0000256" key="5">
    <source>
        <dbReference type="ARBA" id="ARBA00061199"/>
    </source>
</evidence>
<evidence type="ECO:0000259" key="12">
    <source>
        <dbReference type="Pfam" id="PF17763"/>
    </source>
</evidence>
<dbReference type="Gene3D" id="3.40.50.40">
    <property type="match status" value="1"/>
</dbReference>
<accession>A0A1S6KZQ6</accession>
<keyword evidence="2" id="KW-0677">Repeat</keyword>
<dbReference type="FunFam" id="3.40.50.40:FF:000001">
    <property type="entry name" value="L-asparaginase 1"/>
    <property type="match status" value="1"/>
</dbReference>
<evidence type="ECO:0000256" key="10">
    <source>
        <dbReference type="PROSITE-ProRule" id="PRU10100"/>
    </source>
</evidence>
<dbReference type="InterPro" id="IPR027474">
    <property type="entry name" value="L-asparaginase_N"/>
</dbReference>
<feature type="domain" description="Asparaginase/glutaminase C-terminal" evidence="12">
    <location>
        <begin position="242"/>
        <end position="357"/>
    </location>
</feature>
<dbReference type="CDD" id="cd08963">
    <property type="entry name" value="L-asparaginase_I"/>
    <property type="match status" value="1"/>
</dbReference>
<evidence type="ECO:0000256" key="3">
    <source>
        <dbReference type="ARBA" id="ARBA00022801"/>
    </source>
</evidence>
<evidence type="ECO:0000256" key="8">
    <source>
        <dbReference type="PROSITE-ProRule" id="PRU00023"/>
    </source>
</evidence>
<dbReference type="NCBIfam" id="TIGR00519">
    <property type="entry name" value="asnASE_I"/>
    <property type="match status" value="1"/>
</dbReference>
<dbReference type="InterPro" id="IPR002110">
    <property type="entry name" value="Ankyrin_rpt"/>
</dbReference>
<dbReference type="PANTHER" id="PTHR11707:SF28">
    <property type="entry name" value="60 KDA LYSOPHOSPHOLIPASE"/>
    <property type="match status" value="1"/>
</dbReference>
<dbReference type="InterPro" id="IPR040919">
    <property type="entry name" value="Asparaginase_C"/>
</dbReference>
<dbReference type="InterPro" id="IPR036770">
    <property type="entry name" value="Ankyrin_rpt-contain_sf"/>
</dbReference>
<dbReference type="InterPro" id="IPR006034">
    <property type="entry name" value="Asparaginase/glutaminase-like"/>
</dbReference>
<dbReference type="PANTHER" id="PTHR11707">
    <property type="entry name" value="L-ASPARAGINASE"/>
    <property type="match status" value="1"/>
</dbReference>
<dbReference type="SUPFAM" id="SSF48403">
    <property type="entry name" value="Ankyrin repeat"/>
    <property type="match status" value="1"/>
</dbReference>
<dbReference type="GO" id="GO:0006528">
    <property type="term" value="P:asparagine metabolic process"/>
    <property type="evidence" value="ECO:0007669"/>
    <property type="project" value="UniProtKB-ARBA"/>
</dbReference>
<dbReference type="SMART" id="SM00870">
    <property type="entry name" value="Asparaginase"/>
    <property type="match status" value="1"/>
</dbReference>
<dbReference type="InterPro" id="IPR041725">
    <property type="entry name" value="L-asparaginase_I"/>
</dbReference>
<keyword evidence="4 8" id="KW-0040">ANK repeat</keyword>
<feature type="active site" evidence="9">
    <location>
        <position position="19"/>
    </location>
</feature>
<keyword evidence="3" id="KW-0378">Hydrolase</keyword>
<dbReference type="PROSITE" id="PS50297">
    <property type="entry name" value="ANK_REP_REGION"/>
    <property type="match status" value="2"/>
</dbReference>
<dbReference type="Pfam" id="PF17763">
    <property type="entry name" value="Asparaginase_C"/>
    <property type="match status" value="1"/>
</dbReference>
<dbReference type="Gene3D" id="3.40.50.1170">
    <property type="entry name" value="L-asparaginase, N-terminal domain"/>
    <property type="match status" value="1"/>
</dbReference>
<feature type="active site" description="O-isoaspartyl threonine intermediate" evidence="6">
    <location>
        <position position="19"/>
    </location>
</feature>
<dbReference type="OrthoDB" id="542841at2759"/>
<dbReference type="SUPFAM" id="SSF53774">
    <property type="entry name" value="Glutaminase/Asparaginase"/>
    <property type="match status" value="1"/>
</dbReference>
<comment type="similarity">
    <text evidence="5">In the N-terminal section; belongs to the asparaginase 1 family.</text>
</comment>
<dbReference type="PROSITE" id="PS51732">
    <property type="entry name" value="ASN_GLN_ASE_3"/>
    <property type="match status" value="1"/>
</dbReference>
<dbReference type="InterPro" id="IPR020827">
    <property type="entry name" value="Asparaginase/glutaminase_AS1"/>
</dbReference>
<dbReference type="InterPro" id="IPR036152">
    <property type="entry name" value="Asp/glu_Ase-like_sf"/>
</dbReference>
<reference evidence="13" key="1">
    <citation type="submission" date="2012-11" db="EMBL/GenBank/DDBJ databases">
        <authorList>
            <person name="Lucero-Rivera Y.E."/>
            <person name="Tovar-Ramirez D."/>
        </authorList>
    </citation>
    <scope>NUCLEOTIDE SEQUENCE</scope>
</reference>
<dbReference type="PROSITE" id="PS50088">
    <property type="entry name" value="ANK_REPEAT"/>
    <property type="match status" value="2"/>
</dbReference>
<feature type="active site" evidence="10">
    <location>
        <position position="121"/>
    </location>
</feature>
<protein>
    <recommendedName>
        <fullName evidence="1">asparaginase</fullName>
        <ecNumber evidence="1">3.5.1.1</ecNumber>
    </recommendedName>
</protein>
<feature type="domain" description="L-asparaginase N-terminal" evidence="11">
    <location>
        <begin position="10"/>
        <end position="222"/>
    </location>
</feature>
<dbReference type="InterPro" id="IPR027473">
    <property type="entry name" value="L-asparaginase_C"/>
</dbReference>
<sequence>MCSDSRDCRRVKVLYTGGTIGMLRNEEGVLTPVPNEFERKLRRNPQMHDAEFAQKLFGDSAEMAPLVLPEVHGMKRITYSFHEYEFLLDSSNMTMEDWALIANDVHQIYELYDGFVILHGTDTLPYTASALSFMFENLGKTIIITGSMIPIFDVRSDGIDNFLSALILAGNYIIPEVSVYFNYRLYRGNRTVKVSSNRFDAFDSPNFPPLATVGHKIEVDYREIYRPCTIEKFRVQSNLNSHVGLLRIFPSIPTQTVKSFLQPPLEGAVLQTYGAGNVPSNRSDLIEVFREATDRGVIIINCTQCSKGAVSDIYETGKTLYDANVTPGCDMTPEAALTKLAYVLSKTEWDVETKRVMMKSNIRGELTGEKPPQLQEWDLIDSVARSLHLSSHDVEQLDSILFPAMLCSAVQNSDITKLTELKGYGANMSSTNSDLRTPLHIASAMGNLEIVRYLLVNGASIHMRDRNEITPLLDAINGEHEEVIKVLKQCGAHLTLSPKEIGEKLCSAAMYGQVKRLKSYKLAGANLSQGDVSGRTALHMAIMCNQTEAVNYLILSGVDTTVKDKLGFSAIDLAKHMQLSPIVELLSSNKDGKPELLRSGSRVSNGTNGHS</sequence>
<evidence type="ECO:0000256" key="1">
    <source>
        <dbReference type="ARBA" id="ARBA00012920"/>
    </source>
</evidence>
<evidence type="ECO:0000313" key="13">
    <source>
        <dbReference type="EMBL" id="AQT27192.1"/>
    </source>
</evidence>
<dbReference type="Gene3D" id="1.25.40.20">
    <property type="entry name" value="Ankyrin repeat-containing domain"/>
    <property type="match status" value="1"/>
</dbReference>
<reference evidence="13" key="2">
    <citation type="journal article" date="2014" name="Insect Mol. Biol.">
        <title>Constructing the major biosynthesis pathways for amino acids in the brown planthopper, Nilaparvata lugens?Stal (Hemiptera: Delphacidae), based on the transcriptome data.</title>
        <authorList>
            <person name="Wan P.J."/>
            <person name="Yang L."/>
            <person name="Wang W.X."/>
            <person name="Fan J.M."/>
            <person name="Fu Q."/>
            <person name="Li G.Q."/>
        </authorList>
    </citation>
    <scope>NUCLEOTIDE SEQUENCE</scope>
</reference>
<dbReference type="SMART" id="SM00248">
    <property type="entry name" value="ANK"/>
    <property type="match status" value="3"/>
</dbReference>
<dbReference type="PRINTS" id="PR00139">
    <property type="entry name" value="ASNGLNASE"/>
</dbReference>
<dbReference type="InterPro" id="IPR037152">
    <property type="entry name" value="L-asparaginase_N_sf"/>
</dbReference>